<dbReference type="RefSeq" id="WP_008497705.1">
    <property type="nucleotide sequence ID" value="NZ_CP016537.2"/>
</dbReference>
<dbReference type="EMBL" id="CP016537">
    <property type="protein sequence ID" value="ANU12573.1"/>
    <property type="molecule type" value="Genomic_DNA"/>
</dbReference>
<protein>
    <submittedName>
        <fullName evidence="1">Uncharacterized protein</fullName>
    </submittedName>
</protein>
<dbReference type="KEGG" id="phc:BBI08_01310"/>
<dbReference type="Proteomes" id="UP000092687">
    <property type="component" value="Chromosome"/>
</dbReference>
<accession>A0A1C7DMY2</accession>
<reference evidence="2" key="1">
    <citation type="submission" date="2016-07" db="EMBL/GenBank/DDBJ databases">
        <authorList>
            <person name="See-Too W.S."/>
        </authorList>
    </citation>
    <scope>NUCLEOTIDE SEQUENCE [LARGE SCALE GENOMIC DNA]</scope>
    <source>
        <strain evidence="2">DSM 24743</strain>
    </source>
</reference>
<dbReference type="AlphaFoldDB" id="A0A1C7DMY2"/>
<dbReference type="STRING" id="1215089.BBI08_01310"/>
<gene>
    <name evidence="1" type="ORF">BBI08_01310</name>
</gene>
<keyword evidence="2" id="KW-1185">Reference proteome</keyword>
<evidence type="ECO:0000313" key="2">
    <source>
        <dbReference type="Proteomes" id="UP000092687"/>
    </source>
</evidence>
<reference evidence="2" key="2">
    <citation type="submission" date="2016-10" db="EMBL/GenBank/DDBJ databases">
        <authorList>
            <person name="See-Too W.S."/>
        </authorList>
    </citation>
    <scope>NUCLEOTIDE SEQUENCE [LARGE SCALE GENOMIC DNA]</scope>
    <source>
        <strain evidence="2">DSM 24743</strain>
    </source>
</reference>
<organism evidence="1 2">
    <name type="scientific">Planococcus halocryophilus</name>
    <dbReference type="NCBI Taxonomy" id="1215089"/>
    <lineage>
        <taxon>Bacteria</taxon>
        <taxon>Bacillati</taxon>
        <taxon>Bacillota</taxon>
        <taxon>Bacilli</taxon>
        <taxon>Bacillales</taxon>
        <taxon>Caryophanaceae</taxon>
        <taxon>Planococcus</taxon>
    </lineage>
</organism>
<proteinExistence type="predicted"/>
<name>A0A1C7DMY2_9BACL</name>
<evidence type="ECO:0000313" key="1">
    <source>
        <dbReference type="EMBL" id="ANU12573.1"/>
    </source>
</evidence>
<sequence length="61" mass="6675">MSQKFEALKDKLSNADLSEAKEVLIQAKEAYDDGQIDETEKKELMASAKSLIAKKGIGGLF</sequence>
<dbReference type="OrthoDB" id="2157499at2"/>